<dbReference type="Pfam" id="PF12311">
    <property type="entry name" value="DUF3632"/>
    <property type="match status" value="1"/>
</dbReference>
<dbReference type="EMBL" id="JAPZBR010000006">
    <property type="protein sequence ID" value="KAJ5349540.1"/>
    <property type="molecule type" value="Genomic_DNA"/>
</dbReference>
<sequence length="267" mass="30090">MSTLELTLEDWETNDTSTQEYSQEAKPNAKWEYSCTTDFRGTAVFRSLQDFLQPDTEQTLWETIETISTILPDAPLSTEAYVVGGIFLEIAEQIPWHHPSQMKLAQVVQALTTSSKLSYNSQIRFGISLSEAYEIGPNPDKPLEWPNKMSFYAHLSALSCLPHDHGYAFNALRDAFQVRDVTWGPQFEGEQDQHVLAAAQFILWDGLETFKQIRAGDAGAGELSLKGWKFYQKGFEDVENSDLGEECKKVAKKAANLMATIEESLTF</sequence>
<reference evidence="1" key="2">
    <citation type="journal article" date="2023" name="IMA Fungus">
        <title>Comparative genomic study of the Penicillium genus elucidates a diverse pangenome and 15 lateral gene transfer events.</title>
        <authorList>
            <person name="Petersen C."/>
            <person name="Sorensen T."/>
            <person name="Nielsen M.R."/>
            <person name="Sondergaard T.E."/>
            <person name="Sorensen J.L."/>
            <person name="Fitzpatrick D.A."/>
            <person name="Frisvad J.C."/>
            <person name="Nielsen K.L."/>
        </authorList>
    </citation>
    <scope>NUCLEOTIDE SEQUENCE</scope>
    <source>
        <strain evidence="1">IBT 35675</strain>
    </source>
</reference>
<evidence type="ECO:0000313" key="1">
    <source>
        <dbReference type="EMBL" id="KAJ5349540.1"/>
    </source>
</evidence>
<dbReference type="AlphaFoldDB" id="A0A9W9UNB4"/>
<keyword evidence="2" id="KW-1185">Reference proteome</keyword>
<organism evidence="1 2">
    <name type="scientific">Penicillium brevicompactum</name>
    <dbReference type="NCBI Taxonomy" id="5074"/>
    <lineage>
        <taxon>Eukaryota</taxon>
        <taxon>Fungi</taxon>
        <taxon>Dikarya</taxon>
        <taxon>Ascomycota</taxon>
        <taxon>Pezizomycotina</taxon>
        <taxon>Eurotiomycetes</taxon>
        <taxon>Eurotiomycetidae</taxon>
        <taxon>Eurotiales</taxon>
        <taxon>Aspergillaceae</taxon>
        <taxon>Penicillium</taxon>
    </lineage>
</organism>
<dbReference type="Proteomes" id="UP001148299">
    <property type="component" value="Unassembled WGS sequence"/>
</dbReference>
<protein>
    <submittedName>
        <fullName evidence="1">Uncharacterized protein</fullName>
    </submittedName>
</protein>
<comment type="caution">
    <text evidence="1">The sequence shown here is derived from an EMBL/GenBank/DDBJ whole genome shotgun (WGS) entry which is preliminary data.</text>
</comment>
<proteinExistence type="predicted"/>
<name>A0A9W9UNB4_PENBR</name>
<gene>
    <name evidence="1" type="ORF">N7541_007267</name>
</gene>
<dbReference type="InterPro" id="IPR022085">
    <property type="entry name" value="OpdG"/>
</dbReference>
<reference evidence="1" key="1">
    <citation type="submission" date="2022-12" db="EMBL/GenBank/DDBJ databases">
        <authorList>
            <person name="Petersen C."/>
        </authorList>
    </citation>
    <scope>NUCLEOTIDE SEQUENCE</scope>
    <source>
        <strain evidence="1">IBT 35675</strain>
    </source>
</reference>
<accession>A0A9W9UNB4</accession>
<evidence type="ECO:0000313" key="2">
    <source>
        <dbReference type="Proteomes" id="UP001148299"/>
    </source>
</evidence>